<evidence type="ECO:0000256" key="3">
    <source>
        <dbReference type="ARBA" id="ARBA00022842"/>
    </source>
</evidence>
<accession>A0A9D9HMY0</accession>
<proteinExistence type="inferred from homology"/>
<evidence type="ECO:0000256" key="1">
    <source>
        <dbReference type="ARBA" id="ARBA00022723"/>
    </source>
</evidence>
<dbReference type="Pfam" id="PF01926">
    <property type="entry name" value="MMR_HSR1"/>
    <property type="match status" value="1"/>
</dbReference>
<organism evidence="9 10">
    <name type="scientific">Candidatus Gallitreponema excrementavium</name>
    <dbReference type="NCBI Taxonomy" id="2840840"/>
    <lineage>
        <taxon>Bacteria</taxon>
        <taxon>Pseudomonadati</taxon>
        <taxon>Spirochaetota</taxon>
        <taxon>Spirochaetia</taxon>
        <taxon>Spirochaetales</taxon>
        <taxon>Candidatus Gallitreponema</taxon>
    </lineage>
</organism>
<feature type="binding site" evidence="6">
    <location>
        <begin position="240"/>
        <end position="244"/>
    </location>
    <ligand>
        <name>GTP</name>
        <dbReference type="ChEBI" id="CHEBI:37565"/>
    </ligand>
</feature>
<evidence type="ECO:0000313" key="9">
    <source>
        <dbReference type="EMBL" id="MBO8456852.1"/>
    </source>
</evidence>
<dbReference type="InterPro" id="IPR032305">
    <property type="entry name" value="GTP-bd_M"/>
</dbReference>
<protein>
    <recommendedName>
        <fullName evidence="5">GTPase HflX</fullName>
    </recommendedName>
    <alternativeName>
        <fullName evidence="5">GTP-binding protein HflX</fullName>
    </alternativeName>
</protein>
<dbReference type="PIRSF" id="PIRSF006809">
    <property type="entry name" value="GTP-binding_hflX_prd"/>
    <property type="match status" value="1"/>
</dbReference>
<dbReference type="PANTHER" id="PTHR10229">
    <property type="entry name" value="GTP-BINDING PROTEIN HFLX"/>
    <property type="match status" value="1"/>
</dbReference>
<comment type="similarity">
    <text evidence="5">Belongs to the TRAFAC class OBG-HflX-like GTPase superfamily. HflX GTPase family.</text>
</comment>
<keyword evidence="2 5" id="KW-0547">Nucleotide-binding</keyword>
<dbReference type="InterPro" id="IPR027417">
    <property type="entry name" value="P-loop_NTPase"/>
</dbReference>
<evidence type="ECO:0000313" key="10">
    <source>
        <dbReference type="Proteomes" id="UP000823638"/>
    </source>
</evidence>
<keyword evidence="5" id="KW-0963">Cytoplasm</keyword>
<dbReference type="GO" id="GO:0005525">
    <property type="term" value="F:GTP binding"/>
    <property type="evidence" value="ECO:0007669"/>
    <property type="project" value="UniProtKB-UniRule"/>
</dbReference>
<comment type="subcellular location">
    <subcellularLocation>
        <location evidence="5">Cytoplasm</location>
    </subcellularLocation>
    <text evidence="5">May associate with membranes.</text>
</comment>
<feature type="binding site" evidence="6">
    <location>
        <begin position="215"/>
        <end position="222"/>
    </location>
    <ligand>
        <name>GTP</name>
        <dbReference type="ChEBI" id="CHEBI:37565"/>
    </ligand>
</feature>
<evidence type="ECO:0000256" key="5">
    <source>
        <dbReference type="HAMAP-Rule" id="MF_00900"/>
    </source>
</evidence>
<dbReference type="InterPro" id="IPR016496">
    <property type="entry name" value="GTPase_HflX"/>
</dbReference>
<dbReference type="GO" id="GO:0003924">
    <property type="term" value="F:GTPase activity"/>
    <property type="evidence" value="ECO:0007669"/>
    <property type="project" value="UniProtKB-UniRule"/>
</dbReference>
<dbReference type="PANTHER" id="PTHR10229:SF0">
    <property type="entry name" value="GTP-BINDING PROTEIN 6-RELATED"/>
    <property type="match status" value="1"/>
</dbReference>
<dbReference type="Proteomes" id="UP000823638">
    <property type="component" value="Unassembled WGS sequence"/>
</dbReference>
<keyword evidence="3 7" id="KW-0460">Magnesium</keyword>
<dbReference type="Pfam" id="PF13167">
    <property type="entry name" value="GTP-bdg_N"/>
    <property type="match status" value="1"/>
</dbReference>
<dbReference type="InterPro" id="IPR025121">
    <property type="entry name" value="GTPase_HflX_N"/>
</dbReference>
<keyword evidence="4 5" id="KW-0342">GTP-binding</keyword>
<sequence length="427" mass="47417">MIEVLQEENEAVRVFLVGKRKNCRREEYPGEKDGPDLDELRGLAGTLGMVVAGELVVGDFVPGPVYLVGKGKAEEIAGAAKNLSCDCIIFDFEISPTHQRNWEKLAGIPVFDRQELILRIFESRAATREAVLQVQLAKLNYSLPRLAHSYGNLSRQRGGNYGSKGSGETKLEMDRRAVQNEIFKIKKELEKVRQNRATQRKKRDRVPLPLCTLIGYTNAGKSSLLNALTGSMVYEKDELFATLDPSTRRLKKESSYSLLFTDTVGFIENLPHTLVEAFRSTMEEALEGDLLVIVVDSSSKDMEKIKRSYETTCSVLKEIGADSRQRLIVLNKADLIDGLRRNELKAVFPNGIFTSTRTGEGLEELVRQAGIICGGARLKVLIPYGEGALISLVYRTGHILSEEKTDNGIIFDAFFPGTSVIDGRKGP</sequence>
<dbReference type="GO" id="GO:0046872">
    <property type="term" value="F:metal ion binding"/>
    <property type="evidence" value="ECO:0007669"/>
    <property type="project" value="UniProtKB-KW"/>
</dbReference>
<evidence type="ECO:0000256" key="7">
    <source>
        <dbReference type="PIRSR" id="PIRSR006809-2"/>
    </source>
</evidence>
<dbReference type="CDD" id="cd01878">
    <property type="entry name" value="HflX"/>
    <property type="match status" value="1"/>
</dbReference>
<dbReference type="Gene3D" id="6.10.250.2860">
    <property type="match status" value="1"/>
</dbReference>
<comment type="caution">
    <text evidence="9">The sequence shown here is derived from an EMBL/GenBank/DDBJ whole genome shotgun (WGS) entry which is preliminary data.</text>
</comment>
<dbReference type="InterPro" id="IPR042108">
    <property type="entry name" value="GTPase_HflX_N_sf"/>
</dbReference>
<feature type="domain" description="Hflx-type G" evidence="8">
    <location>
        <begin position="209"/>
        <end position="365"/>
    </location>
</feature>
<dbReference type="PROSITE" id="PS51705">
    <property type="entry name" value="G_HFLX"/>
    <property type="match status" value="1"/>
</dbReference>
<dbReference type="Pfam" id="PF16360">
    <property type="entry name" value="GTP-bdg_M"/>
    <property type="match status" value="1"/>
</dbReference>
<gene>
    <name evidence="5 9" type="primary">hflX</name>
    <name evidence="9" type="ORF">IAA81_01330</name>
</gene>
<feature type="binding site" evidence="7">
    <location>
        <position position="242"/>
    </location>
    <ligand>
        <name>Mg(2+)</name>
        <dbReference type="ChEBI" id="CHEBI:18420"/>
    </ligand>
</feature>
<evidence type="ECO:0000256" key="4">
    <source>
        <dbReference type="ARBA" id="ARBA00023134"/>
    </source>
</evidence>
<dbReference type="AlphaFoldDB" id="A0A9D9HMY0"/>
<name>A0A9D9HMY0_9SPIR</name>
<reference evidence="9" key="1">
    <citation type="submission" date="2020-10" db="EMBL/GenBank/DDBJ databases">
        <authorList>
            <person name="Gilroy R."/>
        </authorList>
    </citation>
    <scope>NUCLEOTIDE SEQUENCE</scope>
    <source>
        <strain evidence="9">10532</strain>
    </source>
</reference>
<dbReference type="HAMAP" id="MF_00900">
    <property type="entry name" value="GTPase_HflX"/>
    <property type="match status" value="1"/>
</dbReference>
<keyword evidence="1 7" id="KW-0479">Metal-binding</keyword>
<evidence type="ECO:0000256" key="2">
    <source>
        <dbReference type="ARBA" id="ARBA00022741"/>
    </source>
</evidence>
<dbReference type="Gene3D" id="3.40.50.11060">
    <property type="entry name" value="GTPase HflX, N-terminal domain"/>
    <property type="match status" value="1"/>
</dbReference>
<comment type="cofactor">
    <cofactor evidence="7">
        <name>Mg(2+)</name>
        <dbReference type="ChEBI" id="CHEBI:18420"/>
    </cofactor>
</comment>
<dbReference type="Gene3D" id="3.40.50.300">
    <property type="entry name" value="P-loop containing nucleotide triphosphate hydrolases"/>
    <property type="match status" value="1"/>
</dbReference>
<comment type="function">
    <text evidence="5">GTPase that associates with the 50S ribosomal subunit and may have a role during protein synthesis or ribosome biogenesis.</text>
</comment>
<dbReference type="InterPro" id="IPR030394">
    <property type="entry name" value="G_HFLX_dom"/>
</dbReference>
<evidence type="ECO:0000259" key="8">
    <source>
        <dbReference type="PROSITE" id="PS51705"/>
    </source>
</evidence>
<reference evidence="9" key="2">
    <citation type="journal article" date="2021" name="PeerJ">
        <title>Extensive microbial diversity within the chicken gut microbiome revealed by metagenomics and culture.</title>
        <authorList>
            <person name="Gilroy R."/>
            <person name="Ravi A."/>
            <person name="Getino M."/>
            <person name="Pursley I."/>
            <person name="Horton D.L."/>
            <person name="Alikhan N.F."/>
            <person name="Baker D."/>
            <person name="Gharbi K."/>
            <person name="Hall N."/>
            <person name="Watson M."/>
            <person name="Adriaenssens E.M."/>
            <person name="Foster-Nyarko E."/>
            <person name="Jarju S."/>
            <person name="Secka A."/>
            <person name="Antonio M."/>
            <person name="Oren A."/>
            <person name="Chaudhuri R.R."/>
            <person name="La Ragione R."/>
            <person name="Hildebrand F."/>
            <person name="Pallen M.J."/>
        </authorList>
    </citation>
    <scope>NUCLEOTIDE SEQUENCE</scope>
    <source>
        <strain evidence="9">10532</strain>
    </source>
</reference>
<comment type="subunit">
    <text evidence="5">Monomer. Associates with the 50S ribosomal subunit.</text>
</comment>
<dbReference type="EMBL" id="JADIMM010000020">
    <property type="protein sequence ID" value="MBO8456852.1"/>
    <property type="molecule type" value="Genomic_DNA"/>
</dbReference>
<feature type="binding site" evidence="7">
    <location>
        <position position="222"/>
    </location>
    <ligand>
        <name>Mg(2+)</name>
        <dbReference type="ChEBI" id="CHEBI:18420"/>
    </ligand>
</feature>
<evidence type="ECO:0000256" key="6">
    <source>
        <dbReference type="PIRSR" id="PIRSR006809-1"/>
    </source>
</evidence>
<dbReference type="SUPFAM" id="SSF52540">
    <property type="entry name" value="P-loop containing nucleoside triphosphate hydrolases"/>
    <property type="match status" value="1"/>
</dbReference>
<feature type="binding site" evidence="6">
    <location>
        <begin position="331"/>
        <end position="334"/>
    </location>
    <ligand>
        <name>GTP</name>
        <dbReference type="ChEBI" id="CHEBI:37565"/>
    </ligand>
</feature>
<dbReference type="NCBIfam" id="TIGR03156">
    <property type="entry name" value="GTP_HflX"/>
    <property type="match status" value="1"/>
</dbReference>
<dbReference type="InterPro" id="IPR006073">
    <property type="entry name" value="GTP-bd"/>
</dbReference>
<dbReference type="GO" id="GO:0005737">
    <property type="term" value="C:cytoplasm"/>
    <property type="evidence" value="ECO:0007669"/>
    <property type="project" value="UniProtKB-SubCell"/>
</dbReference>
<dbReference type="GO" id="GO:0043022">
    <property type="term" value="F:ribosome binding"/>
    <property type="evidence" value="ECO:0007669"/>
    <property type="project" value="TreeGrafter"/>
</dbReference>
<feature type="binding site" evidence="6">
    <location>
        <begin position="262"/>
        <end position="265"/>
    </location>
    <ligand>
        <name>GTP</name>
        <dbReference type="ChEBI" id="CHEBI:37565"/>
    </ligand>
</feature>
<feature type="binding site" evidence="6">
    <location>
        <begin position="355"/>
        <end position="357"/>
    </location>
    <ligand>
        <name>GTP</name>
        <dbReference type="ChEBI" id="CHEBI:37565"/>
    </ligand>
</feature>